<evidence type="ECO:0008006" key="3">
    <source>
        <dbReference type="Google" id="ProtNLM"/>
    </source>
</evidence>
<keyword evidence="2" id="KW-1185">Reference proteome</keyword>
<dbReference type="RefSeq" id="WP_165970071.1">
    <property type="nucleotide sequence ID" value="NZ_SMKQ01000175.1"/>
</dbReference>
<dbReference type="Proteomes" id="UP000295302">
    <property type="component" value="Unassembled WGS sequence"/>
</dbReference>
<dbReference type="InterPro" id="IPR046342">
    <property type="entry name" value="CBS_dom_sf"/>
</dbReference>
<evidence type="ECO:0000313" key="2">
    <source>
        <dbReference type="Proteomes" id="UP000295302"/>
    </source>
</evidence>
<dbReference type="Gene3D" id="3.10.580.10">
    <property type="entry name" value="CBS-domain"/>
    <property type="match status" value="1"/>
</dbReference>
<proteinExistence type="predicted"/>
<dbReference type="EMBL" id="SMKQ01000175">
    <property type="protein sequence ID" value="TDD38736.1"/>
    <property type="molecule type" value="Genomic_DNA"/>
</dbReference>
<sequence>MRYMIARECPVLRSDVSVLDVLAVMVRGRRPGVVIVGFDGRPVTALSPQEVLDLLLPRPFRESPNLAGAARRRSVTTSWPRRR</sequence>
<protein>
    <recommendedName>
        <fullName evidence="3">CBS domain-containing protein</fullName>
    </recommendedName>
</protein>
<evidence type="ECO:0000313" key="1">
    <source>
        <dbReference type="EMBL" id="TDD38736.1"/>
    </source>
</evidence>
<gene>
    <name evidence="1" type="ORF">E1286_36110</name>
</gene>
<comment type="caution">
    <text evidence="1">The sequence shown here is derived from an EMBL/GenBank/DDBJ whole genome shotgun (WGS) entry which is preliminary data.</text>
</comment>
<reference evidence="1 2" key="1">
    <citation type="submission" date="2019-03" db="EMBL/GenBank/DDBJ databases">
        <title>Draft genome sequences of novel Actinobacteria.</title>
        <authorList>
            <person name="Sahin N."/>
            <person name="Ay H."/>
            <person name="Saygin H."/>
        </authorList>
    </citation>
    <scope>NUCLEOTIDE SEQUENCE [LARGE SCALE GENOMIC DNA]</scope>
    <source>
        <strain evidence="1 2">CH32</strain>
    </source>
</reference>
<name>A0A4R4Y3S7_9ACTN</name>
<accession>A0A4R4Y3S7</accession>
<organism evidence="1 2">
    <name type="scientific">Nonomuraea terrae</name>
    <dbReference type="NCBI Taxonomy" id="2530383"/>
    <lineage>
        <taxon>Bacteria</taxon>
        <taxon>Bacillati</taxon>
        <taxon>Actinomycetota</taxon>
        <taxon>Actinomycetes</taxon>
        <taxon>Streptosporangiales</taxon>
        <taxon>Streptosporangiaceae</taxon>
        <taxon>Nonomuraea</taxon>
    </lineage>
</organism>
<dbReference type="AlphaFoldDB" id="A0A4R4Y3S7"/>